<dbReference type="InterPro" id="IPR002921">
    <property type="entry name" value="Fungal_lipase-type"/>
</dbReference>
<dbReference type="SUPFAM" id="SSF53474">
    <property type="entry name" value="alpha/beta-Hydrolases"/>
    <property type="match status" value="1"/>
</dbReference>
<dbReference type="Proteomes" id="UP001479436">
    <property type="component" value="Unassembled WGS sequence"/>
</dbReference>
<dbReference type="PANTHER" id="PTHR45856">
    <property type="entry name" value="ALPHA/BETA-HYDROLASES SUPERFAMILY PROTEIN"/>
    <property type="match status" value="1"/>
</dbReference>
<dbReference type="CDD" id="cd00519">
    <property type="entry name" value="Lipase_3"/>
    <property type="match status" value="1"/>
</dbReference>
<evidence type="ECO:0000256" key="1">
    <source>
        <dbReference type="SAM" id="SignalP"/>
    </source>
</evidence>
<accession>A0ABR2VWK9</accession>
<name>A0ABR2VWK9_9FUNG</name>
<feature type="signal peptide" evidence="1">
    <location>
        <begin position="1"/>
        <end position="19"/>
    </location>
</feature>
<reference evidence="3 4" key="1">
    <citation type="submission" date="2023-04" db="EMBL/GenBank/DDBJ databases">
        <title>Genome of Basidiobolus ranarum AG-B5.</title>
        <authorList>
            <person name="Stajich J.E."/>
            <person name="Carter-House D."/>
            <person name="Gryganskyi A."/>
        </authorList>
    </citation>
    <scope>NUCLEOTIDE SEQUENCE [LARGE SCALE GENOMIC DNA]</scope>
    <source>
        <strain evidence="3 4">AG-B5</strain>
    </source>
</reference>
<feature type="chain" id="PRO_5047168304" description="Fungal lipase-type domain-containing protein" evidence="1">
    <location>
        <begin position="20"/>
        <end position="352"/>
    </location>
</feature>
<dbReference type="InterPro" id="IPR051218">
    <property type="entry name" value="Sec_MonoDiacylglyc_Lipase"/>
</dbReference>
<dbReference type="EMBL" id="JASJQH010007501">
    <property type="protein sequence ID" value="KAK9708199.1"/>
    <property type="molecule type" value="Genomic_DNA"/>
</dbReference>
<feature type="domain" description="Fungal lipase-type" evidence="2">
    <location>
        <begin position="110"/>
        <end position="269"/>
    </location>
</feature>
<sequence length="352" mass="39635">MKYLKNILALTSFIFGALALPASLGEEKPAAVSKDFIRTLARHAVYADAAYCSQLKGKVCSAEYRSKDMSYLAKDHLEWLDELEVVFHFKNRWSDLYAYIGFSKKYKEVVIGFKGTSFTSIRSIWTNTKMDLVKYGFPKQKNTSRKNYMVHDGYFGAFSDLAMKTFAKLETVVKTRIQGNGYKLVIVGHSQGGAIASIGAMEMQKAYQLSIPAISTLRAKIPSSRIYLHTFAQPRVGNKDFASLVYNVFGVNRLARVTNHWDPVPGIPSLGASYFHHPNEIYIAPKGQIQRCNDVINGRVVEDLRCSASARVKALYYCYEPGKDFNCPDTLATQFEEHKLSEYIKFLSAAAR</sequence>
<proteinExistence type="predicted"/>
<dbReference type="Pfam" id="PF01764">
    <property type="entry name" value="Lipase_3"/>
    <property type="match status" value="1"/>
</dbReference>
<evidence type="ECO:0000259" key="2">
    <source>
        <dbReference type="Pfam" id="PF01764"/>
    </source>
</evidence>
<organism evidence="3 4">
    <name type="scientific">Basidiobolus ranarum</name>
    <dbReference type="NCBI Taxonomy" id="34480"/>
    <lineage>
        <taxon>Eukaryota</taxon>
        <taxon>Fungi</taxon>
        <taxon>Fungi incertae sedis</taxon>
        <taxon>Zoopagomycota</taxon>
        <taxon>Entomophthoromycotina</taxon>
        <taxon>Basidiobolomycetes</taxon>
        <taxon>Basidiobolales</taxon>
        <taxon>Basidiobolaceae</taxon>
        <taxon>Basidiobolus</taxon>
    </lineage>
</organism>
<protein>
    <recommendedName>
        <fullName evidence="2">Fungal lipase-type domain-containing protein</fullName>
    </recommendedName>
</protein>
<evidence type="ECO:0000313" key="4">
    <source>
        <dbReference type="Proteomes" id="UP001479436"/>
    </source>
</evidence>
<keyword evidence="1" id="KW-0732">Signal</keyword>
<keyword evidence="4" id="KW-1185">Reference proteome</keyword>
<dbReference type="PANTHER" id="PTHR45856:SF24">
    <property type="entry name" value="FUNGAL LIPASE-LIKE DOMAIN-CONTAINING PROTEIN"/>
    <property type="match status" value="1"/>
</dbReference>
<dbReference type="InterPro" id="IPR029058">
    <property type="entry name" value="AB_hydrolase_fold"/>
</dbReference>
<dbReference type="Gene3D" id="3.40.50.1820">
    <property type="entry name" value="alpha/beta hydrolase"/>
    <property type="match status" value="1"/>
</dbReference>
<comment type="caution">
    <text evidence="3">The sequence shown here is derived from an EMBL/GenBank/DDBJ whole genome shotgun (WGS) entry which is preliminary data.</text>
</comment>
<evidence type="ECO:0000313" key="3">
    <source>
        <dbReference type="EMBL" id="KAK9708199.1"/>
    </source>
</evidence>
<gene>
    <name evidence="3" type="ORF">K7432_009772</name>
</gene>